<dbReference type="EC" id="2.6.1.42" evidence="7 18"/>
<comment type="similarity">
    <text evidence="6 16">Belongs to the class-IV pyridoxal-phosphate-dependent aminotransferase family.</text>
</comment>
<comment type="pathway">
    <text evidence="4 19">Amino-acid biosynthesis; L-valine biosynthesis; L-valine from pyruvate: step 4/4.</text>
</comment>
<proteinExistence type="inferred from homology"/>
<dbReference type="InterPro" id="IPR036038">
    <property type="entry name" value="Aminotransferase-like"/>
</dbReference>
<evidence type="ECO:0000256" key="3">
    <source>
        <dbReference type="ARBA" id="ARBA00004824"/>
    </source>
</evidence>
<dbReference type="SUPFAM" id="SSF56752">
    <property type="entry name" value="D-aminoacid aminotransferase-like PLP-dependent enzymes"/>
    <property type="match status" value="1"/>
</dbReference>
<dbReference type="OrthoDB" id="9804984at2"/>
<dbReference type="NCBIfam" id="NF009897">
    <property type="entry name" value="PRK13357.1"/>
    <property type="match status" value="1"/>
</dbReference>
<evidence type="ECO:0000256" key="9">
    <source>
        <dbReference type="ARBA" id="ARBA00022576"/>
    </source>
</evidence>
<dbReference type="UniPathway" id="UPA00048">
    <property type="reaction ID" value="UER00073"/>
</dbReference>
<evidence type="ECO:0000256" key="12">
    <source>
        <dbReference type="ARBA" id="ARBA00048212"/>
    </source>
</evidence>
<dbReference type="GO" id="GO:0009099">
    <property type="term" value="P:L-valine biosynthetic process"/>
    <property type="evidence" value="ECO:0007669"/>
    <property type="project" value="UniProtKB-UniPathway"/>
</dbReference>
<comment type="cofactor">
    <cofactor evidence="1 17">
        <name>pyridoxal 5'-phosphate</name>
        <dbReference type="ChEBI" id="CHEBI:597326"/>
    </cofactor>
</comment>
<dbReference type="Gene3D" id="3.30.470.10">
    <property type="match status" value="1"/>
</dbReference>
<sequence>MQLTVKLDEKDRRALVNARLPEQVGFGDLILPIMTITRYRNGEWQTTELRPYEDIKISPSCKGMHYGQTIFEGLKAYSNLHSSSANVFCLRQHWQRLNSSASELGMPTIPEEVFSKAVTALVSRAKNFIPTVLGDALYIRPFMFSSASGLGLANNNEFEFYIIASPSQAYFNEPLKVLIERQRYRAFKGGTGMIKMAGNYGQIFTSMQRAKEKGCGLSLWLDADTGKYVEEFSAMNFFAVRKGVLFTPPLLGTILPGVTRSAVISLAQDLGIECVEEAIAIDELLGEIKSGECEEVFASGTGATITPISEIKDEDGSSYVISKFDVSLKIKEYLQQIHHGLKKSPIEGSCTEVNFIDMENKF</sequence>
<dbReference type="GO" id="GO:0052655">
    <property type="term" value="F:L-valine-2-oxoglutarate transaminase activity"/>
    <property type="evidence" value="ECO:0007669"/>
    <property type="project" value="RHEA"/>
</dbReference>
<keyword evidence="11 17" id="KW-0663">Pyridoxal phosphate</keyword>
<protein>
    <recommendedName>
        <fullName evidence="8 18">Branched-chain-amino-acid aminotransferase</fullName>
        <ecNumber evidence="7 18">2.6.1.42</ecNumber>
    </recommendedName>
</protein>
<evidence type="ECO:0000256" key="17">
    <source>
        <dbReference type="RuleBase" id="RU004516"/>
    </source>
</evidence>
<dbReference type="UniPathway" id="UPA00049">
    <property type="reaction ID" value="UER00062"/>
</dbReference>
<comment type="catalytic activity">
    <reaction evidence="13 18">
        <text>L-isoleucine + 2-oxoglutarate = (S)-3-methyl-2-oxopentanoate + L-glutamate</text>
        <dbReference type="Rhea" id="RHEA:24801"/>
        <dbReference type="ChEBI" id="CHEBI:16810"/>
        <dbReference type="ChEBI" id="CHEBI:29985"/>
        <dbReference type="ChEBI" id="CHEBI:35146"/>
        <dbReference type="ChEBI" id="CHEBI:58045"/>
        <dbReference type="EC" id="2.6.1.42"/>
    </reaction>
</comment>
<evidence type="ECO:0000256" key="11">
    <source>
        <dbReference type="ARBA" id="ARBA00022898"/>
    </source>
</evidence>
<evidence type="ECO:0000313" key="21">
    <source>
        <dbReference type="Proteomes" id="UP000228621"/>
    </source>
</evidence>
<dbReference type="InterPro" id="IPR033939">
    <property type="entry name" value="BCAT_family"/>
</dbReference>
<evidence type="ECO:0000256" key="2">
    <source>
        <dbReference type="ARBA" id="ARBA00003109"/>
    </source>
</evidence>
<evidence type="ECO:0000313" key="20">
    <source>
        <dbReference type="EMBL" id="PCK30716.1"/>
    </source>
</evidence>
<evidence type="ECO:0000256" key="14">
    <source>
        <dbReference type="ARBA" id="ARBA00049229"/>
    </source>
</evidence>
<dbReference type="PIRSF" id="PIRSF006468">
    <property type="entry name" value="BCAT1"/>
    <property type="match status" value="1"/>
</dbReference>
<gene>
    <name evidence="20" type="ORF">CEX98_16350</name>
</gene>
<dbReference type="GO" id="GO:0009098">
    <property type="term" value="P:L-leucine biosynthetic process"/>
    <property type="evidence" value="ECO:0007669"/>
    <property type="project" value="UniProtKB-UniPathway"/>
</dbReference>
<keyword evidence="18" id="KW-0028">Amino-acid biosynthesis</keyword>
<organism evidence="20 21">
    <name type="scientific">Pseudoalteromonas piscicida</name>
    <dbReference type="NCBI Taxonomy" id="43662"/>
    <lineage>
        <taxon>Bacteria</taxon>
        <taxon>Pseudomonadati</taxon>
        <taxon>Pseudomonadota</taxon>
        <taxon>Gammaproteobacteria</taxon>
        <taxon>Alteromonadales</taxon>
        <taxon>Pseudoalteromonadaceae</taxon>
        <taxon>Pseudoalteromonas</taxon>
    </lineage>
</organism>
<keyword evidence="18" id="KW-0100">Branched-chain amino acid biosynthesis</keyword>
<evidence type="ECO:0000256" key="8">
    <source>
        <dbReference type="ARBA" id="ARBA00018179"/>
    </source>
</evidence>
<dbReference type="Pfam" id="PF01063">
    <property type="entry name" value="Aminotran_4"/>
    <property type="match status" value="1"/>
</dbReference>
<dbReference type="CDD" id="cd01557">
    <property type="entry name" value="BCAT_beta_family"/>
    <property type="match status" value="1"/>
</dbReference>
<dbReference type="NCBIfam" id="TIGR01123">
    <property type="entry name" value="ilvE_II"/>
    <property type="match status" value="1"/>
</dbReference>
<dbReference type="UniPathway" id="UPA00047">
    <property type="reaction ID" value="UER00058"/>
</dbReference>
<dbReference type="InterPro" id="IPR018300">
    <property type="entry name" value="Aminotrans_IV_CS"/>
</dbReference>
<evidence type="ECO:0000256" key="19">
    <source>
        <dbReference type="RuleBase" id="RU004519"/>
    </source>
</evidence>
<accession>A0A2A5JMQ9</accession>
<evidence type="ECO:0000256" key="1">
    <source>
        <dbReference type="ARBA" id="ARBA00001933"/>
    </source>
</evidence>
<dbReference type="Gene3D" id="3.20.10.10">
    <property type="entry name" value="D-amino Acid Aminotransferase, subunit A, domain 2"/>
    <property type="match status" value="1"/>
</dbReference>
<feature type="modified residue" description="N6-(pyridoxal phosphate)lysine" evidence="15">
    <location>
        <position position="195"/>
    </location>
</feature>
<evidence type="ECO:0000256" key="13">
    <source>
        <dbReference type="ARBA" id="ARBA00048798"/>
    </source>
</evidence>
<dbReference type="PANTHER" id="PTHR42825:SF2">
    <property type="entry name" value="BRANCHED-CHAIN-AMINO-ACID AMINOTRANSFERASE 3, CHLOROPLASTIC-RELATED"/>
    <property type="match status" value="1"/>
</dbReference>
<comment type="caution">
    <text evidence="20">The sequence shown here is derived from an EMBL/GenBank/DDBJ whole genome shotgun (WGS) entry which is preliminary data.</text>
</comment>
<dbReference type="InterPro" id="IPR001544">
    <property type="entry name" value="Aminotrans_IV"/>
</dbReference>
<keyword evidence="21" id="KW-1185">Reference proteome</keyword>
<keyword evidence="9 18" id="KW-0032">Aminotransferase</keyword>
<reference evidence="21" key="1">
    <citation type="journal article" date="2019" name="Genome Announc.">
        <title>Draft Genome Sequence of Pseudoalteromonas piscicida Strain 36Y ROTHPW, an Hypersaline Seawater Isolate from the South Coast of Sonora, Mexico.</title>
        <authorList>
            <person name="Sanchez-Diaz R."/>
            <person name="Molina-Garza Z.J."/>
            <person name="Cruz-Suarez L.E."/>
            <person name="Selvin J."/>
            <person name="Kiran G.S."/>
            <person name="Ibarra-Gamez J.C."/>
            <person name="Gomez-Gil B."/>
            <person name="Galaviz-Silva L."/>
        </authorList>
    </citation>
    <scope>NUCLEOTIDE SEQUENCE [LARGE SCALE GENOMIC DNA]</scope>
    <source>
        <strain evidence="21">36Y_RITHPW</strain>
    </source>
</reference>
<dbReference type="PROSITE" id="PS00770">
    <property type="entry name" value="AA_TRANSFER_CLASS_4"/>
    <property type="match status" value="1"/>
</dbReference>
<evidence type="ECO:0000256" key="6">
    <source>
        <dbReference type="ARBA" id="ARBA00009320"/>
    </source>
</evidence>
<evidence type="ECO:0000256" key="7">
    <source>
        <dbReference type="ARBA" id="ARBA00013053"/>
    </source>
</evidence>
<dbReference type="RefSeq" id="WP_099643106.1">
    <property type="nucleotide sequence ID" value="NZ_NKHF01000076.1"/>
</dbReference>
<comment type="function">
    <text evidence="2">Acts on leucine, isoleucine and valine.</text>
</comment>
<dbReference type="InterPro" id="IPR043131">
    <property type="entry name" value="BCAT-like_N"/>
</dbReference>
<dbReference type="AlphaFoldDB" id="A0A2A5JMQ9"/>
<keyword evidence="10 18" id="KW-0808">Transferase</keyword>
<dbReference type="PANTHER" id="PTHR42825">
    <property type="entry name" value="AMINO ACID AMINOTRANSFERASE"/>
    <property type="match status" value="1"/>
</dbReference>
<evidence type="ECO:0000256" key="10">
    <source>
        <dbReference type="ARBA" id="ARBA00022679"/>
    </source>
</evidence>
<evidence type="ECO:0000256" key="15">
    <source>
        <dbReference type="PIRSR" id="PIRSR006468-1"/>
    </source>
</evidence>
<name>A0A2A5JMQ9_PSEO7</name>
<comment type="catalytic activity">
    <reaction evidence="14 18">
        <text>L-leucine + 2-oxoglutarate = 4-methyl-2-oxopentanoate + L-glutamate</text>
        <dbReference type="Rhea" id="RHEA:18321"/>
        <dbReference type="ChEBI" id="CHEBI:16810"/>
        <dbReference type="ChEBI" id="CHEBI:17865"/>
        <dbReference type="ChEBI" id="CHEBI:29985"/>
        <dbReference type="ChEBI" id="CHEBI:57427"/>
        <dbReference type="EC" id="2.6.1.42"/>
    </reaction>
</comment>
<evidence type="ECO:0000256" key="5">
    <source>
        <dbReference type="ARBA" id="ARBA00005072"/>
    </source>
</evidence>
<evidence type="ECO:0000256" key="16">
    <source>
        <dbReference type="RuleBase" id="RU004106"/>
    </source>
</evidence>
<dbReference type="GO" id="GO:0009097">
    <property type="term" value="P:isoleucine biosynthetic process"/>
    <property type="evidence" value="ECO:0007669"/>
    <property type="project" value="UniProtKB-UniPathway"/>
</dbReference>
<dbReference type="InterPro" id="IPR043132">
    <property type="entry name" value="BCAT-like_C"/>
</dbReference>
<comment type="pathway">
    <text evidence="3 19">Amino-acid biosynthesis; L-isoleucine biosynthesis; L-isoleucine from 2-oxobutanoate: step 4/4.</text>
</comment>
<dbReference type="Proteomes" id="UP000228621">
    <property type="component" value="Unassembled WGS sequence"/>
</dbReference>
<evidence type="ECO:0000256" key="18">
    <source>
        <dbReference type="RuleBase" id="RU004517"/>
    </source>
</evidence>
<dbReference type="EMBL" id="NKHF01000076">
    <property type="protein sequence ID" value="PCK30716.1"/>
    <property type="molecule type" value="Genomic_DNA"/>
</dbReference>
<dbReference type="GO" id="GO:0052656">
    <property type="term" value="F:L-isoleucine-2-oxoglutarate transaminase activity"/>
    <property type="evidence" value="ECO:0007669"/>
    <property type="project" value="RHEA"/>
</dbReference>
<dbReference type="InterPro" id="IPR005786">
    <property type="entry name" value="B_amino_transII"/>
</dbReference>
<comment type="catalytic activity">
    <reaction evidence="12 18">
        <text>L-valine + 2-oxoglutarate = 3-methyl-2-oxobutanoate + L-glutamate</text>
        <dbReference type="Rhea" id="RHEA:24813"/>
        <dbReference type="ChEBI" id="CHEBI:11851"/>
        <dbReference type="ChEBI" id="CHEBI:16810"/>
        <dbReference type="ChEBI" id="CHEBI:29985"/>
        <dbReference type="ChEBI" id="CHEBI:57762"/>
        <dbReference type="EC" id="2.6.1.42"/>
    </reaction>
</comment>
<dbReference type="GO" id="GO:0052654">
    <property type="term" value="F:L-leucine-2-oxoglutarate transaminase activity"/>
    <property type="evidence" value="ECO:0007669"/>
    <property type="project" value="RHEA"/>
</dbReference>
<evidence type="ECO:0000256" key="4">
    <source>
        <dbReference type="ARBA" id="ARBA00004931"/>
    </source>
</evidence>
<comment type="pathway">
    <text evidence="5 19">Amino-acid biosynthesis; L-leucine biosynthesis; L-leucine from 3-methyl-2-oxobutanoate: step 4/4.</text>
</comment>